<reference evidence="1" key="1">
    <citation type="submission" date="2022-04" db="EMBL/GenBank/DDBJ databases">
        <title>Genome of the entomopathogenic fungus Entomophthora muscae.</title>
        <authorList>
            <person name="Elya C."/>
            <person name="Lovett B.R."/>
            <person name="Lee E."/>
            <person name="Macias A.M."/>
            <person name="Hajek A.E."/>
            <person name="De Bivort B.L."/>
            <person name="Kasson M.T."/>
            <person name="De Fine Licht H.H."/>
            <person name="Stajich J.E."/>
        </authorList>
    </citation>
    <scope>NUCLEOTIDE SEQUENCE</scope>
    <source>
        <strain evidence="1">Berkeley</strain>
    </source>
</reference>
<organism evidence="1 2">
    <name type="scientific">Entomophthora muscae</name>
    <dbReference type="NCBI Taxonomy" id="34485"/>
    <lineage>
        <taxon>Eukaryota</taxon>
        <taxon>Fungi</taxon>
        <taxon>Fungi incertae sedis</taxon>
        <taxon>Zoopagomycota</taxon>
        <taxon>Entomophthoromycotina</taxon>
        <taxon>Entomophthoromycetes</taxon>
        <taxon>Entomophthorales</taxon>
        <taxon>Entomophthoraceae</taxon>
        <taxon>Entomophthora</taxon>
    </lineage>
</organism>
<keyword evidence="2" id="KW-1185">Reference proteome</keyword>
<dbReference type="EMBL" id="QTSX02000241">
    <property type="protein sequence ID" value="KAJ9087534.1"/>
    <property type="molecule type" value="Genomic_DNA"/>
</dbReference>
<proteinExistence type="predicted"/>
<evidence type="ECO:0000313" key="2">
    <source>
        <dbReference type="Proteomes" id="UP001165960"/>
    </source>
</evidence>
<accession>A0ACC2UKA5</accession>
<protein>
    <submittedName>
        <fullName evidence="1">DnaJ (Hsp40), sub C, member 17</fullName>
    </submittedName>
</protein>
<dbReference type="Proteomes" id="UP001165960">
    <property type="component" value="Unassembled WGS sequence"/>
</dbReference>
<name>A0ACC2UKA5_9FUNG</name>
<sequence length="335" mass="38143">MSYQPEKIEVEGRAVNYYEFLQLEAYQPDSAPKELRVSDIRKAYRAKALIYHPDKNPGDEIAAQLFLQLKRVYDVLLDPQRKSEYDRHLLSSSSKRQRVKEMDGVRKKARDDLLKREQAARDFKEQEQQNAAQYETELDRLRRRTNAAPTEPRQAPRPQPSEHPKPRHSKAPQDANSKLKARLNELEAQLKSSDTTLKIRWKRKIEDHNVGSLTRIFSDFGTIDHIIPSSKKPGTALISYTSVVGPHAVMNASATNSEKLSAFEISWANASRQQPPLVKEILELMKELASQKPSTQSSNSSDSYEAAVKLTLAQFESWTLARAQAFDQARQGTSV</sequence>
<gene>
    <name evidence="1" type="primary">DNAJC17_2</name>
    <name evidence="1" type="ORF">DSO57_1032294</name>
</gene>
<comment type="caution">
    <text evidence="1">The sequence shown here is derived from an EMBL/GenBank/DDBJ whole genome shotgun (WGS) entry which is preliminary data.</text>
</comment>
<evidence type="ECO:0000313" key="1">
    <source>
        <dbReference type="EMBL" id="KAJ9087534.1"/>
    </source>
</evidence>